<evidence type="ECO:0000256" key="4">
    <source>
        <dbReference type="PROSITE-ProRule" id="PRU00176"/>
    </source>
</evidence>
<dbReference type="EMBL" id="BKCJ010003308">
    <property type="protein sequence ID" value="GEU54288.1"/>
    <property type="molecule type" value="Genomic_DNA"/>
</dbReference>
<dbReference type="InterPro" id="IPR050907">
    <property type="entry name" value="SRSF"/>
</dbReference>
<dbReference type="SUPFAM" id="SSF54928">
    <property type="entry name" value="RNA-binding domain, RBD"/>
    <property type="match status" value="1"/>
</dbReference>
<sequence>MMPSQFSKEDHIIRISKSVFVSNFPDNFRSCDLWKLCEPYGKVVDVFIPNRKSKDGKRFAFVHFIKVDDLERLIGNLCTHWVGRFHLHANAARYEPPINSAPSMRIPPPHNSKLSGSYVAAVNGSKSSYGPPASPPSPPALVLDDTCITECDFYRHVMGKVKDLNFIPNLQTILAKEGFAEVKLSYLGGFWVLLELDNVNTKEKLLQHTCVNSWFLALQAATNDFVCDERVVWVDIEGIPLNVWSHATFLKIGKKWGEVMDVEENLGPSFARKRLCIKTKLAGNILESSKVVFKGKVYMVRAKELFTWTPRFLEYKDSDYISDDEASIGANNNQVRPQQGDDHLGVESDEEEVSETIFGDKPPSPCNNACNDNAREDDIHSKDPFGFYDLLNKPSKDADVDSSPFLFHPPRFTPEAQQLENIPSVSSPLMVNNDAYIPEKEYRPSVFSKVHIHTQDAYVNESFCGFSTSKFPRIKLNEGSILDVPDDMIKVGQSMGYDMEGCSKDIERIIGLQGADVGFK</sequence>
<evidence type="ECO:0000256" key="3">
    <source>
        <dbReference type="ARBA" id="ARBA00023187"/>
    </source>
</evidence>
<dbReference type="PANTHER" id="PTHR23147">
    <property type="entry name" value="SERINE/ARGININE RICH SPLICING FACTOR"/>
    <property type="match status" value="1"/>
</dbReference>
<evidence type="ECO:0000259" key="5">
    <source>
        <dbReference type="PROSITE" id="PS50102"/>
    </source>
</evidence>
<reference evidence="6" key="1">
    <citation type="journal article" date="2019" name="Sci. Rep.">
        <title>Draft genome of Tanacetum cinerariifolium, the natural source of mosquito coil.</title>
        <authorList>
            <person name="Yamashiro T."/>
            <person name="Shiraishi A."/>
            <person name="Satake H."/>
            <person name="Nakayama K."/>
        </authorList>
    </citation>
    <scope>NUCLEOTIDE SEQUENCE</scope>
</reference>
<protein>
    <recommendedName>
        <fullName evidence="5">RRM domain-containing protein</fullName>
    </recommendedName>
</protein>
<dbReference type="PROSITE" id="PS50102">
    <property type="entry name" value="RRM"/>
    <property type="match status" value="1"/>
</dbReference>
<dbReference type="SMART" id="SM00360">
    <property type="entry name" value="RRM"/>
    <property type="match status" value="1"/>
</dbReference>
<proteinExistence type="predicted"/>
<accession>A0A6L2KXR6</accession>
<evidence type="ECO:0000256" key="2">
    <source>
        <dbReference type="ARBA" id="ARBA00022728"/>
    </source>
</evidence>
<dbReference type="GO" id="GO:0003723">
    <property type="term" value="F:RNA binding"/>
    <property type="evidence" value="ECO:0007669"/>
    <property type="project" value="UniProtKB-UniRule"/>
</dbReference>
<keyword evidence="3" id="KW-0508">mRNA splicing</keyword>
<gene>
    <name evidence="6" type="ORF">Tci_026266</name>
</gene>
<feature type="domain" description="RRM" evidence="5">
    <location>
        <begin position="17"/>
        <end position="94"/>
    </location>
</feature>
<organism evidence="6">
    <name type="scientific">Tanacetum cinerariifolium</name>
    <name type="common">Dalmatian daisy</name>
    <name type="synonym">Chrysanthemum cinerariifolium</name>
    <dbReference type="NCBI Taxonomy" id="118510"/>
    <lineage>
        <taxon>Eukaryota</taxon>
        <taxon>Viridiplantae</taxon>
        <taxon>Streptophyta</taxon>
        <taxon>Embryophyta</taxon>
        <taxon>Tracheophyta</taxon>
        <taxon>Spermatophyta</taxon>
        <taxon>Magnoliopsida</taxon>
        <taxon>eudicotyledons</taxon>
        <taxon>Gunneridae</taxon>
        <taxon>Pentapetalae</taxon>
        <taxon>asterids</taxon>
        <taxon>campanulids</taxon>
        <taxon>Asterales</taxon>
        <taxon>Asteraceae</taxon>
        <taxon>Asteroideae</taxon>
        <taxon>Anthemideae</taxon>
        <taxon>Anthemidinae</taxon>
        <taxon>Tanacetum</taxon>
    </lineage>
</organism>
<evidence type="ECO:0000256" key="1">
    <source>
        <dbReference type="ARBA" id="ARBA00022664"/>
    </source>
</evidence>
<dbReference type="GO" id="GO:0005681">
    <property type="term" value="C:spliceosomal complex"/>
    <property type="evidence" value="ECO:0007669"/>
    <property type="project" value="UniProtKB-KW"/>
</dbReference>
<dbReference type="CDD" id="cd00590">
    <property type="entry name" value="RRM_SF"/>
    <property type="match status" value="1"/>
</dbReference>
<dbReference type="Pfam" id="PF00076">
    <property type="entry name" value="RRM_1"/>
    <property type="match status" value="1"/>
</dbReference>
<dbReference type="GO" id="GO:0006397">
    <property type="term" value="P:mRNA processing"/>
    <property type="evidence" value="ECO:0007669"/>
    <property type="project" value="UniProtKB-KW"/>
</dbReference>
<dbReference type="InterPro" id="IPR012677">
    <property type="entry name" value="Nucleotide-bd_a/b_plait_sf"/>
</dbReference>
<dbReference type="AlphaFoldDB" id="A0A6L2KXR6"/>
<dbReference type="Gene3D" id="3.30.70.330">
    <property type="match status" value="1"/>
</dbReference>
<keyword evidence="4" id="KW-0694">RNA-binding</keyword>
<keyword evidence="2" id="KW-0747">Spliceosome</keyword>
<dbReference type="InterPro" id="IPR000504">
    <property type="entry name" value="RRM_dom"/>
</dbReference>
<evidence type="ECO:0000313" key="6">
    <source>
        <dbReference type="EMBL" id="GEU54288.1"/>
    </source>
</evidence>
<comment type="caution">
    <text evidence="6">The sequence shown here is derived from an EMBL/GenBank/DDBJ whole genome shotgun (WGS) entry which is preliminary data.</text>
</comment>
<dbReference type="InterPro" id="IPR035979">
    <property type="entry name" value="RBD_domain_sf"/>
</dbReference>
<dbReference type="GO" id="GO:0008380">
    <property type="term" value="P:RNA splicing"/>
    <property type="evidence" value="ECO:0007669"/>
    <property type="project" value="UniProtKB-KW"/>
</dbReference>
<keyword evidence="1" id="KW-0507">mRNA processing</keyword>
<name>A0A6L2KXR6_TANCI</name>